<keyword evidence="3" id="KW-1185">Reference proteome</keyword>
<dbReference type="RefSeq" id="WP_316026836.1">
    <property type="nucleotide sequence ID" value="NZ_JAWDIO010000002.1"/>
</dbReference>
<feature type="compositionally biased region" description="Polar residues" evidence="1">
    <location>
        <begin position="53"/>
        <end position="65"/>
    </location>
</feature>
<organism evidence="2 3">
    <name type="scientific">Paraglaciecola aquimarina</name>
    <dbReference type="NCBI Taxonomy" id="1235557"/>
    <lineage>
        <taxon>Bacteria</taxon>
        <taxon>Pseudomonadati</taxon>
        <taxon>Pseudomonadota</taxon>
        <taxon>Gammaproteobacteria</taxon>
        <taxon>Alteromonadales</taxon>
        <taxon>Alteromonadaceae</taxon>
        <taxon>Paraglaciecola</taxon>
    </lineage>
</organism>
<dbReference type="Proteomes" id="UP001247805">
    <property type="component" value="Unassembled WGS sequence"/>
</dbReference>
<comment type="caution">
    <text evidence="2">The sequence shown here is derived from an EMBL/GenBank/DDBJ whole genome shotgun (WGS) entry which is preliminary data.</text>
</comment>
<reference evidence="2 3" key="1">
    <citation type="submission" date="2023-10" db="EMBL/GenBank/DDBJ databases">
        <title>Glaciecola aquimarina strain GGW-M5 nov., isolated from a coastal seawater.</title>
        <authorList>
            <person name="Bayburt H."/>
            <person name="Kim J.M."/>
            <person name="Choi B.J."/>
            <person name="Jeon C.O."/>
        </authorList>
    </citation>
    <scope>NUCLEOTIDE SEQUENCE [LARGE SCALE GENOMIC DNA]</scope>
    <source>
        <strain evidence="2 3">KCTC 32108</strain>
    </source>
</reference>
<name>A0ABU3SZ40_9ALTE</name>
<proteinExistence type="predicted"/>
<evidence type="ECO:0000256" key="1">
    <source>
        <dbReference type="SAM" id="MobiDB-lite"/>
    </source>
</evidence>
<evidence type="ECO:0000313" key="3">
    <source>
        <dbReference type="Proteomes" id="UP001247805"/>
    </source>
</evidence>
<accession>A0ABU3SZ40</accession>
<sequence length="83" mass="8960">MTKLDKDQVIENFTEAYTKANGKAPTIEAKGGWYSVDGAKNVRLAELQEQIATMGSSSAANQTEKPQAEKSTTAKKPASKKNQ</sequence>
<feature type="region of interest" description="Disordered" evidence="1">
    <location>
        <begin position="53"/>
        <end position="83"/>
    </location>
</feature>
<evidence type="ECO:0000313" key="2">
    <source>
        <dbReference type="EMBL" id="MDU0355289.1"/>
    </source>
</evidence>
<dbReference type="EMBL" id="JAWDIO010000002">
    <property type="protein sequence ID" value="MDU0355289.1"/>
    <property type="molecule type" value="Genomic_DNA"/>
</dbReference>
<gene>
    <name evidence="2" type="ORF">RS130_16480</name>
</gene>
<evidence type="ECO:0008006" key="4">
    <source>
        <dbReference type="Google" id="ProtNLM"/>
    </source>
</evidence>
<protein>
    <recommendedName>
        <fullName evidence="4">Orphan protein</fullName>
    </recommendedName>
</protein>